<protein>
    <submittedName>
        <fullName evidence="1">Uncharacterized protein</fullName>
    </submittedName>
</protein>
<evidence type="ECO:0000313" key="1">
    <source>
        <dbReference type="EMBL" id="KAF6722822.1"/>
    </source>
</evidence>
<dbReference type="AlphaFoldDB" id="A0A834F9F6"/>
<accession>A0A834F9F6</accession>
<dbReference type="Proteomes" id="UP000646548">
    <property type="component" value="Unassembled WGS sequence"/>
</dbReference>
<proteinExistence type="predicted"/>
<evidence type="ECO:0000313" key="2">
    <source>
        <dbReference type="Proteomes" id="UP000646548"/>
    </source>
</evidence>
<sequence>MVILWSTIWFAWSSGWWYSGVRAGLRGAVDGCTLESELVCVEQWMVVLWSPSWFAWSSGWWYSGVRAGLRGAVDGDDLESGPVNLEPWMVVTSGDATER</sequence>
<comment type="caution">
    <text evidence="1">The sequence shown here is derived from an EMBL/GenBank/DDBJ whole genome shotgun (WGS) entry which is preliminary data.</text>
</comment>
<gene>
    <name evidence="1" type="ORF">FQA47_014477</name>
</gene>
<reference evidence="1" key="1">
    <citation type="journal article" name="BMC Genomics">
        <title>Long-read sequencing and de novo genome assembly of marine medaka (Oryzias melastigma).</title>
        <authorList>
            <person name="Liang P."/>
            <person name="Saqib H.S.A."/>
            <person name="Ni X."/>
            <person name="Shen Y."/>
        </authorList>
    </citation>
    <scope>NUCLEOTIDE SEQUENCE</scope>
    <source>
        <strain evidence="1">Bigg-433</strain>
    </source>
</reference>
<organism evidence="1 2">
    <name type="scientific">Oryzias melastigma</name>
    <name type="common">Marine medaka</name>
    <dbReference type="NCBI Taxonomy" id="30732"/>
    <lineage>
        <taxon>Eukaryota</taxon>
        <taxon>Metazoa</taxon>
        <taxon>Chordata</taxon>
        <taxon>Craniata</taxon>
        <taxon>Vertebrata</taxon>
        <taxon>Euteleostomi</taxon>
        <taxon>Actinopterygii</taxon>
        <taxon>Neopterygii</taxon>
        <taxon>Teleostei</taxon>
        <taxon>Neoteleostei</taxon>
        <taxon>Acanthomorphata</taxon>
        <taxon>Ovalentaria</taxon>
        <taxon>Atherinomorphae</taxon>
        <taxon>Beloniformes</taxon>
        <taxon>Adrianichthyidae</taxon>
        <taxon>Oryziinae</taxon>
        <taxon>Oryzias</taxon>
    </lineage>
</organism>
<dbReference type="EMBL" id="WKFB01000446">
    <property type="protein sequence ID" value="KAF6722822.1"/>
    <property type="molecule type" value="Genomic_DNA"/>
</dbReference>
<name>A0A834F9F6_ORYME</name>